<dbReference type="EMBL" id="MT631599">
    <property type="protein sequence ID" value="QNO54942.1"/>
    <property type="molecule type" value="Genomic_DNA"/>
</dbReference>
<protein>
    <submittedName>
        <fullName evidence="1">Uncharacterized protein</fullName>
    </submittedName>
</protein>
<proteinExistence type="predicted"/>
<dbReference type="AlphaFoldDB" id="A0A7G9Z3V8"/>
<accession>A0A7G9Z3V8</accession>
<reference evidence="1" key="1">
    <citation type="submission" date="2020-06" db="EMBL/GenBank/DDBJ databases">
        <title>Unique genomic features of the anaerobic methanotrophic archaea.</title>
        <authorList>
            <person name="Chadwick G.L."/>
            <person name="Skennerton C.T."/>
            <person name="Laso-Perez R."/>
            <person name="Leu A.O."/>
            <person name="Speth D.R."/>
            <person name="Yu H."/>
            <person name="Morgan-Lang C."/>
            <person name="Hatzenpichler R."/>
            <person name="Goudeau D."/>
            <person name="Malmstrom R."/>
            <person name="Brazelton W.J."/>
            <person name="Woyke T."/>
            <person name="Hallam S.J."/>
            <person name="Tyson G.W."/>
            <person name="Wegener G."/>
            <person name="Boetius A."/>
            <person name="Orphan V."/>
        </authorList>
    </citation>
    <scope>NUCLEOTIDE SEQUENCE</scope>
</reference>
<name>A0A7G9Z3V8_9EURY</name>
<gene>
    <name evidence="1" type="ORF">MCEIKFBD_00003</name>
</gene>
<organism evidence="1">
    <name type="scientific">Candidatus Methanophaga sp. ANME-1 ERB7</name>
    <dbReference type="NCBI Taxonomy" id="2759913"/>
    <lineage>
        <taxon>Archaea</taxon>
        <taxon>Methanobacteriati</taxon>
        <taxon>Methanobacteriota</taxon>
        <taxon>Stenosarchaea group</taxon>
        <taxon>Methanomicrobia</taxon>
        <taxon>Candidatus Methanophagales</taxon>
        <taxon>Candidatus Methanophagaceae</taxon>
        <taxon>Candidatus Methanophaga</taxon>
    </lineage>
</organism>
<evidence type="ECO:0000313" key="1">
    <source>
        <dbReference type="EMBL" id="QNO54942.1"/>
    </source>
</evidence>
<sequence length="230" mass="25351">MKKGLTMLVAAMVIFGLICVIGSAAAASYVWVESNVKGVGHLTSEYEVDTDYGIANGIEMQELESGSGLVTKQKWTLEVNPQKDTTDECVEGLIEEKEFDVEYFPITYQNHSYDQKWLEKKCVKNYDIGAVTDANFVQCEKLQKKETVVTYGNGTTRGLVQGPELSIMQTVSADVLGISHIGFAAKDPQNHHHTIAYGKEETIGQFQIDKTIEIGFNCTQPGLGDWLGCP</sequence>